<dbReference type="eggNOG" id="KOG3676">
    <property type="taxonomic scope" value="Eukaryota"/>
</dbReference>
<keyword evidence="17" id="KW-1185">Reference proteome</keyword>
<dbReference type="HOGENOM" id="CLU_004840_1_0_1"/>
<dbReference type="PANTHER" id="PTHR10582:SF28">
    <property type="entry name" value="NANCHUNG, ISOFORM B"/>
    <property type="match status" value="1"/>
</dbReference>
<evidence type="ECO:0000256" key="1">
    <source>
        <dbReference type="ARBA" id="ARBA00004651"/>
    </source>
</evidence>
<proteinExistence type="predicted"/>
<dbReference type="InterPro" id="IPR005821">
    <property type="entry name" value="Ion_trans_dom"/>
</dbReference>
<dbReference type="Gene3D" id="1.25.40.20">
    <property type="entry name" value="Ankyrin repeat-containing domain"/>
    <property type="match status" value="1"/>
</dbReference>
<organism evidence="16 17">
    <name type="scientific">Caenorhabditis briggsae</name>
    <dbReference type="NCBI Taxonomy" id="6238"/>
    <lineage>
        <taxon>Eukaryota</taxon>
        <taxon>Metazoa</taxon>
        <taxon>Ecdysozoa</taxon>
        <taxon>Nematoda</taxon>
        <taxon>Chromadorea</taxon>
        <taxon>Rhabditida</taxon>
        <taxon>Rhabditina</taxon>
        <taxon>Rhabditomorpha</taxon>
        <taxon>Rhabditoidea</taxon>
        <taxon>Rhabditidae</taxon>
        <taxon>Peloderinae</taxon>
        <taxon>Caenorhabditis</taxon>
    </lineage>
</organism>
<dbReference type="STRING" id="6238.A8X1I5"/>
<dbReference type="InParanoid" id="A8X1I5"/>
<dbReference type="InterPro" id="IPR024862">
    <property type="entry name" value="TRPV"/>
</dbReference>
<reference evidence="16 17" key="1">
    <citation type="journal article" date="2003" name="PLoS Biol.">
        <title>The genome sequence of Caenorhabditis briggsae: a platform for comparative genomics.</title>
        <authorList>
            <person name="Stein L.D."/>
            <person name="Bao Z."/>
            <person name="Blasiar D."/>
            <person name="Blumenthal T."/>
            <person name="Brent M.R."/>
            <person name="Chen N."/>
            <person name="Chinwalla A."/>
            <person name="Clarke L."/>
            <person name="Clee C."/>
            <person name="Coghlan A."/>
            <person name="Coulson A."/>
            <person name="D'Eustachio P."/>
            <person name="Fitch D.H."/>
            <person name="Fulton L.A."/>
            <person name="Fulton R.E."/>
            <person name="Griffiths-Jones S."/>
            <person name="Harris T.W."/>
            <person name="Hillier L.W."/>
            <person name="Kamath R."/>
            <person name="Kuwabara P.E."/>
            <person name="Mardis E.R."/>
            <person name="Marra M.A."/>
            <person name="Miner T.L."/>
            <person name="Minx P."/>
            <person name="Mullikin J.C."/>
            <person name="Plumb R.W."/>
            <person name="Rogers J."/>
            <person name="Schein J.E."/>
            <person name="Sohrmann M."/>
            <person name="Spieth J."/>
            <person name="Stajich J.E."/>
            <person name="Wei C."/>
            <person name="Willey D."/>
            <person name="Wilson R.K."/>
            <person name="Durbin R."/>
            <person name="Waterston R.H."/>
        </authorList>
    </citation>
    <scope>NUCLEOTIDE SEQUENCE [LARGE SCALE GENOMIC DNA]</scope>
    <source>
        <strain evidence="16 17">AF16</strain>
    </source>
</reference>
<keyword evidence="5" id="KW-0107">Calcium channel</keyword>
<feature type="domain" description="Ion transport" evidence="15">
    <location>
        <begin position="397"/>
        <end position="680"/>
    </location>
</feature>
<reference evidence="16 17" key="2">
    <citation type="journal article" date="2011" name="PLoS Genet.">
        <title>Caenorhabditis briggsae recombinant inbred line genotypes reveal inter-strain incompatibility and the evolution of recombination.</title>
        <authorList>
            <person name="Ross J.A."/>
            <person name="Koboldt D.C."/>
            <person name="Staisch J.E."/>
            <person name="Chamberlin H.M."/>
            <person name="Gupta B.P."/>
            <person name="Miller R.D."/>
            <person name="Baird S.E."/>
            <person name="Haag E.S."/>
        </authorList>
    </citation>
    <scope>NUCLEOTIDE SEQUENCE [LARGE SCALE GENOMIC DNA]</scope>
    <source>
        <strain evidence="16 17">AF16</strain>
    </source>
</reference>
<keyword evidence="8" id="KW-0106">Calcium</keyword>
<evidence type="ECO:0000256" key="10">
    <source>
        <dbReference type="ARBA" id="ARBA00023065"/>
    </source>
</evidence>
<keyword evidence="12" id="KW-0407">Ion channel</keyword>
<evidence type="ECO:0000313" key="18">
    <source>
        <dbReference type="WormBase" id="CBG05837"/>
    </source>
</evidence>
<name>A8X1I5_CAEBR</name>
<feature type="transmembrane region" description="Helical" evidence="14">
    <location>
        <begin position="647"/>
        <end position="673"/>
    </location>
</feature>
<dbReference type="EMBL" id="HE600909">
    <property type="protein sequence ID" value="CAP26495.2"/>
    <property type="molecule type" value="Genomic_DNA"/>
</dbReference>
<keyword evidence="10" id="KW-0406">Ion transport</keyword>
<evidence type="ECO:0000256" key="11">
    <source>
        <dbReference type="ARBA" id="ARBA00023136"/>
    </source>
</evidence>
<evidence type="ECO:0000256" key="2">
    <source>
        <dbReference type="ARBA" id="ARBA00022448"/>
    </source>
</evidence>
<evidence type="ECO:0000256" key="6">
    <source>
        <dbReference type="ARBA" id="ARBA00022692"/>
    </source>
</evidence>
<feature type="transmembrane region" description="Helical" evidence="14">
    <location>
        <begin position="451"/>
        <end position="473"/>
    </location>
</feature>
<evidence type="ECO:0000313" key="17">
    <source>
        <dbReference type="Proteomes" id="UP000008549"/>
    </source>
</evidence>
<dbReference type="AlphaFoldDB" id="A8X1I5"/>
<keyword evidence="3" id="KW-1003">Cell membrane</keyword>
<gene>
    <name evidence="18" type="primary">ocr-4</name>
    <name evidence="16" type="synonym">Cbr-ocr-4</name>
    <name evidence="18" type="ORF">CBG05837</name>
    <name evidence="16" type="ORF">CBG_05837</name>
</gene>
<dbReference type="Proteomes" id="UP000008549">
    <property type="component" value="Unassembled WGS sequence"/>
</dbReference>
<keyword evidence="4" id="KW-0109">Calcium transport</keyword>
<evidence type="ECO:0000256" key="8">
    <source>
        <dbReference type="ARBA" id="ARBA00022837"/>
    </source>
</evidence>
<feature type="transmembrane region" description="Helical" evidence="14">
    <location>
        <begin position="520"/>
        <end position="541"/>
    </location>
</feature>
<keyword evidence="6 14" id="KW-0812">Transmembrane</keyword>
<comment type="subcellular location">
    <subcellularLocation>
        <location evidence="1">Cell membrane</location>
        <topology evidence="1">Multi-pass membrane protein</topology>
    </subcellularLocation>
</comment>
<dbReference type="GO" id="GO:0098703">
    <property type="term" value="P:calcium ion import across plasma membrane"/>
    <property type="evidence" value="ECO:0000318"/>
    <property type="project" value="GO_Central"/>
</dbReference>
<dbReference type="Pfam" id="PF12796">
    <property type="entry name" value="Ank_2"/>
    <property type="match status" value="2"/>
</dbReference>
<dbReference type="FunCoup" id="A8X1I5">
    <property type="interactions" value="40"/>
</dbReference>
<keyword evidence="9 14" id="KW-1133">Transmembrane helix</keyword>
<feature type="transmembrane region" description="Helical" evidence="14">
    <location>
        <begin position="562"/>
        <end position="587"/>
    </location>
</feature>
<evidence type="ECO:0000256" key="4">
    <source>
        <dbReference type="ARBA" id="ARBA00022568"/>
    </source>
</evidence>
<feature type="transmembrane region" description="Helical" evidence="14">
    <location>
        <begin position="494"/>
        <end position="514"/>
    </location>
</feature>
<evidence type="ECO:0000256" key="14">
    <source>
        <dbReference type="SAM" id="Phobius"/>
    </source>
</evidence>
<dbReference type="GO" id="GO:0005886">
    <property type="term" value="C:plasma membrane"/>
    <property type="evidence" value="ECO:0000318"/>
    <property type="project" value="GO_Central"/>
</dbReference>
<dbReference type="PROSITE" id="PS50088">
    <property type="entry name" value="ANK_REPEAT"/>
    <property type="match status" value="2"/>
</dbReference>
<dbReference type="WormBase" id="CBG05837">
    <property type="protein sequence ID" value="CBP45766"/>
    <property type="gene ID" value="WBGene00028213"/>
    <property type="gene designation" value="Cbr-ocr-4"/>
</dbReference>
<dbReference type="SUPFAM" id="SSF48403">
    <property type="entry name" value="Ankyrin repeat"/>
    <property type="match status" value="1"/>
</dbReference>
<dbReference type="InterPro" id="IPR036770">
    <property type="entry name" value="Ankyrin_rpt-contain_sf"/>
</dbReference>
<feature type="repeat" description="ANK" evidence="13">
    <location>
        <begin position="222"/>
        <end position="254"/>
    </location>
</feature>
<keyword evidence="2" id="KW-0813">Transport</keyword>
<evidence type="ECO:0000313" key="16">
    <source>
        <dbReference type="EMBL" id="CAP26495.2"/>
    </source>
</evidence>
<dbReference type="PANTHER" id="PTHR10582">
    <property type="entry name" value="TRANSIENT RECEPTOR POTENTIAL ION CHANNEL PROTEIN"/>
    <property type="match status" value="1"/>
</dbReference>
<dbReference type="SMART" id="SM00248">
    <property type="entry name" value="ANK"/>
    <property type="match status" value="5"/>
</dbReference>
<sequence length="787" mass="90417">MGNASSAVTAGIKNQVNASNNAINKLADMSGRGFLADLAMEAVKSGNHEELNRQILEKVQPMLYNSGQGEMIPLSDIIAQRHKERTGNTFAVTNPSTECRFICWKLNSRGAVGETLLHTCFLAGLPDHMKLLAERLIAIFPKIINDFYLSDEYYGETVLHMGIVSENAEFVRYLLKNGADVNARCSGNFFTCDDQKGSRTDNLEVEHAIISKHTKYPGHLYWGEYPLSFAACLSQPECIRMLVAHGADVNAADTNGNTILHICTIHENWVSIWFDITNTLCSQEMFKMALTLGADLHIQNRQNLTPLTLAAFLAKKEMMQKIVEEERTVNWTYGRTQSAAYPLEHVDSIEPTSGSINQKSVLTIAVYGEKAEHLSLLPHLLEQLVHHKWIAYGRKTLFAQLFMFCIYFICVTSCFLLRPSPFERKQHIANDLICFYDFKTRSFNESAVSTIIYHLLHLICVSGATLYLVQALLHIKNVGYHLYVLGLSGFPAKAIFLFSCILMILTFFLRIFCLDEAEDIVWIVIVLLTSLKFLFFCRAIFRGFKSVGPFVLMLYKIIIRDLMRFFLIYLVIVVGFSQAFYVIFLGYKRNDSGNHEPSIMSNGAESYVRMFIMSLTEFTVFFEQLEECEHTVIGKVRSLLFRKFFKCHCYQITFVVYMLLVTLLLINMLIAMMTNTYTEVSGNSLEWLRQWSAIILMMEQSFDPATRLRYQRRYGIRFDGGEKLVLLLKDKMTENEFECQRKKMHEDRRKFREELRTNQRRRPAFICKQGANYFKSKHRHSKLAVPT</sequence>
<keyword evidence="13" id="KW-0040">ANK repeat</keyword>
<feature type="transmembrane region" description="Helical" evidence="14">
    <location>
        <begin position="397"/>
        <end position="418"/>
    </location>
</feature>
<evidence type="ECO:0000256" key="5">
    <source>
        <dbReference type="ARBA" id="ARBA00022673"/>
    </source>
</evidence>
<keyword evidence="7" id="KW-0677">Repeat</keyword>
<keyword evidence="11 14" id="KW-0472">Membrane</keyword>
<accession>A8X1I5</accession>
<dbReference type="OMA" id="CDEYYGE"/>
<dbReference type="Pfam" id="PF00520">
    <property type="entry name" value="Ion_trans"/>
    <property type="match status" value="1"/>
</dbReference>
<evidence type="ECO:0000256" key="7">
    <source>
        <dbReference type="ARBA" id="ARBA00022737"/>
    </source>
</evidence>
<protein>
    <submittedName>
        <fullName evidence="16">Protein CBR-OCR-4</fullName>
    </submittedName>
</protein>
<feature type="repeat" description="ANK" evidence="13">
    <location>
        <begin position="154"/>
        <end position="186"/>
    </location>
</feature>
<evidence type="ECO:0000259" key="15">
    <source>
        <dbReference type="Pfam" id="PF00520"/>
    </source>
</evidence>
<dbReference type="GO" id="GO:0005262">
    <property type="term" value="F:calcium channel activity"/>
    <property type="evidence" value="ECO:0000318"/>
    <property type="project" value="GO_Central"/>
</dbReference>
<dbReference type="PROSITE" id="PS50297">
    <property type="entry name" value="ANK_REP_REGION"/>
    <property type="match status" value="2"/>
</dbReference>
<evidence type="ECO:0000256" key="9">
    <source>
        <dbReference type="ARBA" id="ARBA00022989"/>
    </source>
</evidence>
<dbReference type="InterPro" id="IPR002110">
    <property type="entry name" value="Ankyrin_rpt"/>
</dbReference>
<evidence type="ECO:0000256" key="3">
    <source>
        <dbReference type="ARBA" id="ARBA00022475"/>
    </source>
</evidence>
<evidence type="ECO:0000256" key="13">
    <source>
        <dbReference type="PROSITE-ProRule" id="PRU00023"/>
    </source>
</evidence>
<evidence type="ECO:0000256" key="12">
    <source>
        <dbReference type="ARBA" id="ARBA00023303"/>
    </source>
</evidence>